<dbReference type="GO" id="GO:0005198">
    <property type="term" value="F:structural molecule activity"/>
    <property type="evidence" value="ECO:0007669"/>
    <property type="project" value="InterPro"/>
</dbReference>
<dbReference type="InterPro" id="IPR002540">
    <property type="entry name" value="Pept_S30_P1_potyvir"/>
</dbReference>
<dbReference type="PROSITE" id="PS51192">
    <property type="entry name" value="HELICASE_ATP_BIND_1"/>
    <property type="match status" value="1"/>
</dbReference>
<evidence type="ECO:0000256" key="5">
    <source>
        <dbReference type="ARBA" id="ARBA00006064"/>
    </source>
</evidence>
<evidence type="ECO:0000256" key="13">
    <source>
        <dbReference type="ARBA" id="ARBA00022561"/>
    </source>
</evidence>
<evidence type="ECO:0000256" key="16">
    <source>
        <dbReference type="ARBA" id="ARBA00022632"/>
    </source>
</evidence>
<comment type="catalytic activity">
    <reaction evidence="2">
        <text>Hydrolyzes a Gly-|-Gly bond at its own C-terminus, commonly in the sequence -Tyr-Xaa-Val-Gly-|-Gly, in the processing of the potyviral polyprotein.</text>
        <dbReference type="EC" id="3.4.22.45"/>
    </reaction>
</comment>
<evidence type="ECO:0000256" key="15">
    <source>
        <dbReference type="ARBA" id="ARBA00022581"/>
    </source>
</evidence>
<comment type="function">
    <text evidence="28">Involved in aphid transmission, cell-to-cell and systemis movement, encapsidation of the viral RNA and in the regulation of viral RNA amplification.</text>
</comment>
<dbReference type="InterPro" id="IPR043502">
    <property type="entry name" value="DNA/RNA_pol_sf"/>
</dbReference>
<evidence type="ECO:0000256" key="19">
    <source>
        <dbReference type="ARBA" id="ARBA00022695"/>
    </source>
</evidence>
<keyword evidence="18" id="KW-0808">Transferase</keyword>
<keyword evidence="15" id="KW-0945">Host-virus interaction</keyword>
<dbReference type="MEROPS" id="C06.001"/>
<keyword evidence="13" id="KW-0167">Capsid protein</keyword>
<dbReference type="GO" id="GO:0044161">
    <property type="term" value="C:host cell cytoplasmic vesicle"/>
    <property type="evidence" value="ECO:0007669"/>
    <property type="project" value="UniProtKB-SubCell"/>
</dbReference>
<dbReference type="Gene3D" id="3.90.70.150">
    <property type="entry name" value="Helper component proteinase"/>
    <property type="match status" value="1"/>
</dbReference>
<dbReference type="InterPro" id="IPR043504">
    <property type="entry name" value="Peptidase_S1_PA_chymotrypsin"/>
</dbReference>
<evidence type="ECO:0000259" key="38">
    <source>
        <dbReference type="PROSITE" id="PS51436"/>
    </source>
</evidence>
<keyword evidence="7" id="KW-0941">Suppressor of RNA silencing</keyword>
<keyword evidence="26" id="KW-0693">Viral RNA replication</keyword>
<dbReference type="SUPFAM" id="SSF52540">
    <property type="entry name" value="P-loop containing nucleoside triphosphate hydrolases"/>
    <property type="match status" value="2"/>
</dbReference>
<dbReference type="PANTHER" id="PTHR43519:SF1">
    <property type="entry name" value="ATP-DEPENDENT RNA HELICASE HRPB"/>
    <property type="match status" value="1"/>
</dbReference>
<dbReference type="InterPro" id="IPR031159">
    <property type="entry name" value="HC_PRO_CPD_dom"/>
</dbReference>
<evidence type="ECO:0000256" key="18">
    <source>
        <dbReference type="ARBA" id="ARBA00022679"/>
    </source>
</evidence>
<evidence type="ECO:0000256" key="1">
    <source>
        <dbReference type="ARBA" id="ARBA00000785"/>
    </source>
</evidence>
<reference evidence="41 42" key="1">
    <citation type="journal article" date="2010" name="Arch. Virol.">
        <title>The complete genome sequence of freesia mosaic virus and its relationship to other potyviruses.</title>
        <authorList>
            <person name="Choi H.I."/>
            <person name="Lim H.R."/>
            <person name="Song Y.S."/>
            <person name="Kim M.J."/>
            <person name="Choi S.H."/>
            <person name="Bae S.C."/>
            <person name="Ryu K.H."/>
        </authorList>
    </citation>
    <scope>NUCLEOTIDE SEQUENCE [LARGE SCALE GENOMIC DNA]</scope>
</reference>
<evidence type="ECO:0000256" key="3">
    <source>
        <dbReference type="ARBA" id="ARBA00004147"/>
    </source>
</evidence>
<evidence type="ECO:0000256" key="10">
    <source>
        <dbReference type="ARBA" id="ARBA00022497"/>
    </source>
</evidence>
<dbReference type="SUPFAM" id="SSF50494">
    <property type="entry name" value="Trypsin-like serine proteases"/>
    <property type="match status" value="1"/>
</dbReference>
<evidence type="ECO:0000259" key="37">
    <source>
        <dbReference type="PROSITE" id="PS51194"/>
    </source>
</evidence>
<dbReference type="InterPro" id="IPR001456">
    <property type="entry name" value="HC-pro"/>
</dbReference>
<dbReference type="InterPro" id="IPR027417">
    <property type="entry name" value="P-loop_NTPase"/>
</dbReference>
<dbReference type="PROSITE" id="PS51436">
    <property type="entry name" value="POTYVIRUS_NIA_PRO"/>
    <property type="match status" value="1"/>
</dbReference>
<protein>
    <recommendedName>
        <fullName evidence="6">Genome polyprotein</fullName>
    </recommendedName>
</protein>
<evidence type="ECO:0000256" key="6">
    <source>
        <dbReference type="ARBA" id="ARBA00020107"/>
    </source>
</evidence>
<dbReference type="InterPro" id="IPR043128">
    <property type="entry name" value="Rev_trsase/Diguanyl_cyclase"/>
</dbReference>
<evidence type="ECO:0000256" key="31">
    <source>
        <dbReference type="ARBA" id="ARBA00045403"/>
    </source>
</evidence>
<dbReference type="Pfam" id="PF00270">
    <property type="entry name" value="DEAD"/>
    <property type="match status" value="1"/>
</dbReference>
<evidence type="ECO:0000256" key="29">
    <source>
        <dbReference type="ARBA" id="ARBA00029422"/>
    </source>
</evidence>
<dbReference type="InterPro" id="IPR009003">
    <property type="entry name" value="Peptidase_S1_PA"/>
</dbReference>
<sequence>MYHAVRDARKDALKNVNATTKLIGKVVPMSLEVARENVKRITKLRKQDVERLVKSLVIKRAKNGVGPDRFGLWVSKNGKMFVHRVSTWVGHQLGMKLRRQKQQEDFVASKDHEITRIECDKIGAEPVHVSYESMRSPFWQRTPPKQEKRKKSVAHYGVNVIDKLTKSLINICSQEGKQLEVILQRKRKITCTYKTFGKSVIPSVRLPHEECGTRKKRELHPQMFNEIITLLAKGRKMRDHVVEQDITFGWSGTILPSKILKSRPYRYDEVVVRGRLEGQIVDARTKLSFFAKETITQYSSFEAQFWKGWKRAFDQLAPKETHTCQTTISNEACGEIVAAIFQMVHPCAKVSCTTCRDQIGLSSKEEYAELTSQNIRQHDEIFTTMRQAFASVDRVMTHFEASSLLNLNVKDCMEVIRLAQDQRATQLQQLLVVNNVLMKGHLSTSEELSEASAKLLEVVRWFMKHLSLVAESSLSTFRNKAASKALVNPSLLCDNQLDKNGNFVWGERGRHSKRFFGNYFEEIIPGDGYKDMWSAIAKLHPKLAVGNLIVSMDLAVARKALLGESIERMPVSDSCVSRMNGAFVHVCCCVTNDVGQAVYSDLRSPTKRHLVVGASGDPKFIDLPTNDSEKMYIAKEGFCYLNIFLAMLVNVNEDNAKDFTKMVRDRIVPELGTWPTVIDLATACYILTVFYPETRGAELPRIFVDHATKTMHVIDSFGSLTTGYHILKAGTVSQFIHFAPEQLDAEMRYYNVGGDANSGRRMRMERALIKGIFRPKLLMHIIHEDPYTLMMSLLSPCMLLNLYNVGGLEVAMREWIVKEASVSAIFATMSRMAESVSRADMVVEQLMVIRSHAGHFLELLASLNAGIRFRDEVVNVLTMMLAQSEMDSDLTKSGFVDLRMPLYEMREKIYAGELDKEWSGLSLWEKFYLITFSRKSRPSSSQPLHSTRSDGIEGKYVASRDWLLGKMRQKWCGIRTGATQRMEATLGFCKRNTIGSVLYIIRRCYRDIFYFVNVMLIATAVVNFIHTVHRIVLEQRESKMVARVLQSRIDSNVLGNIYKQYVKEKQETPTATEFYEHVRESNEELAERVKDELLYKDTVTYQGKSPTEKSLERTVAMVALLAMVFDTERSDAVFKILSKIKSVFSTLGDEVKYQSLDDIESIETEKKMTIDLELDTDAIPASAVMSAKFSDWWYPQLEQNRVLPHYRIGGEFVEFTRKTATNVVLTIDTSSSKEFLIRGAVGSGKSTNLPHLLARKGKVLLLEPTRPLAENVCKQLRKDPFNVNPTLRMRGMTTFGSSNITVMTSGFALHYYAHNPSLMVDFDFVMFDECHALDAAAMAFYCLLSEHGYPGKILKVSATPPGKECEFKTQFDVKLIVENDVSFKNFADSQGTGANIDMTKYGDNILVYVASYNDVDQLSGMLLNHGHHVSKVDGRTMKLGHVEIATKGTPSKKHFIVATNIIENGVTLDIDVVVDFGQKVVAELDCDSRCMRYQRRSISYGERIQRLGRVGRVKDGAALRIGHTESGLTEIPASISTEAAFYCFAYGLPVITHNVSVSLLSNCTVQQARTMMHFELSPFFMVELVKYNGCMHPEVHRILQPFKLRESEIELNKLAIPSSGLSRWITVGEYGRMGIHINAHDDVRIPFACRGIPDSLYAKLWEIVLTHKHDAGFGRLTSASASKIAHTLTTNVDAIPRTLAQIEQLIEEEMVKKAHFESLSASMTTRRFSLGGIVDTIRQRYMRDHSTHNIEVLQAAKAQIMEFNSATHDFQKISSLLGYGFLDTVQYQDNKEEIGKRLGLKGRWNGSLLTHDLMVCGLVAIGGFWMAWEYYVAESKDLVRYQGKGFRGGKRSTQKLKFREARDKKVGREVYGDDGTIEHYFGAAYTSKGKQKGNHTKKGMGRKNHRFVHFYGFDPAEYSFVRFVDPLTGYAIDESVTCDISLVQDEISEARRLARENDTELPNAMRTRPGIQAYFMKNNSNNALRVDMTPHNPLAMGAKSTSIAGHPEREFELRQTGAAQVVQASDVPSVQDDVVRTEHGRGRWVFDDLNLNLKAVACANSQLVTKHVIKGQCQFFQEYLAAHPDAATYFGPLLGHYRPSRLNKEAFKKDLFKYMDEIIIGEIDGEAFERGYEDVCALLHDLKFGECQFITDPSVILESLNMKAAVGSLYTGKKNEYFEAMTADEKEEMVLKSCERLYNGCMGVWNGSLKAELRPLEKVEANKTRTFTAAPIDTLLGGKVCVDDFNNRFYELNLAGPWTVGMTKFYGGWDKLMKALPEGWLYCHADGSRFDSSLTPFLINAVIRLRLEMMERWDLGWEMLQKFYTEIIYTPILTPDGTIVKKFKGNNSGQPSTVVDNTLMVILAMHYSMEKQGWKRNESKERLVFFANGDDLIIAVKPGYEGILDSLAVSFKELGLIYDFSERCHDRQELWFMSHQGHLIDGMYIPKLERERIVSILEWDRSHAIEHRAEAICAAMIEAWGYPDLLLEIRKFYAWILDHDMFHDLAAIGKLPYIAETALRKLYTDRDCEDEELLHYLRAFNFEGELVGTDEVRYQGKSMCRGLRNYNPVASCICKLVNDSDGIVTTIFGLGYGPVIITNGHLFNRNNGTLQINTHHGVFRVENTTKLQIHHVERKDMVLIRMPTDFPPFPQRLKFRSPVQGEKANLIGSLFQQKNISSVVSETTLVMPANNSGYWRHWVSTKDGDCGLPMVSTSDGYILGFHGLTSTISDRNYFVPFTDNFEEDVLRKIGDLNWKRHWKHSADLIAWDGIKLIEEQPQKIFKTTKLISRSSRANTRRGYVSATSAPEQLDAGAEAERRRKARSGETEQPIKGQEREIAKNSEKDVDVGSRASKSVPRLAKLKVRMKVPTTAKGPVLDLDHLLEYKPDQIDLSNARATKQQFDAWFNGVQNAYELDDIQMKILMNGLMVWCIENGTSPDITGVWTMMDGDEQVEYPLRPVIENAKPTLRQVMRHFSDMAEAYIEMRNAEKPYMPRYGLQRNLRDYSLARVAFDFYEITSKTSVRAREAHMQMKAAAVANTTAKMFGLDGNIGTQEENTERHTVTDVSANMHSLLGVRHM</sequence>
<dbReference type="Pfam" id="PF00680">
    <property type="entry name" value="RdRP_1"/>
    <property type="match status" value="1"/>
</dbReference>
<dbReference type="GO" id="GO:0016818">
    <property type="term" value="F:hydrolase activity, acting on acid anhydrides, in phosphorus-containing anhydrides"/>
    <property type="evidence" value="ECO:0007669"/>
    <property type="project" value="InterPro"/>
</dbReference>
<dbReference type="Gene3D" id="3.40.50.300">
    <property type="entry name" value="P-loop containing nucleotide triphosphate hydrolases"/>
    <property type="match status" value="2"/>
</dbReference>
<dbReference type="CDD" id="cd23175">
    <property type="entry name" value="ps-ssRNAv_Potyviridae_RdRp"/>
    <property type="match status" value="1"/>
</dbReference>
<keyword evidence="20" id="KW-0547">Nucleotide-binding</keyword>
<evidence type="ECO:0000256" key="20">
    <source>
        <dbReference type="ARBA" id="ARBA00022741"/>
    </source>
</evidence>
<feature type="domain" description="RdRp catalytic" evidence="35">
    <location>
        <begin position="2280"/>
        <end position="2404"/>
    </location>
</feature>
<dbReference type="Pfam" id="PF01577">
    <property type="entry name" value="Peptidase_S30"/>
    <property type="match status" value="1"/>
</dbReference>
<evidence type="ECO:0000256" key="4">
    <source>
        <dbReference type="ARBA" id="ARBA00004328"/>
    </source>
</evidence>
<keyword evidence="16" id="KW-1090">Inhibition of host innate immune response by virus</keyword>
<dbReference type="InterPro" id="IPR014001">
    <property type="entry name" value="Helicase_ATP-bd"/>
</dbReference>
<evidence type="ECO:0000256" key="23">
    <source>
        <dbReference type="ARBA" id="ARBA00022807"/>
    </source>
</evidence>
<dbReference type="PROSITE" id="PS51744">
    <property type="entry name" value="HC_PRO_CPD"/>
    <property type="match status" value="1"/>
</dbReference>
<accession>D2T0F9</accession>
<evidence type="ECO:0000256" key="12">
    <source>
        <dbReference type="ARBA" id="ARBA00022553"/>
    </source>
</evidence>
<dbReference type="InterPro" id="IPR013648">
    <property type="entry name" value="PP_Potyviridae"/>
</dbReference>
<evidence type="ECO:0000256" key="11">
    <source>
        <dbReference type="ARBA" id="ARBA00022520"/>
    </source>
</evidence>
<dbReference type="PRINTS" id="PR00966">
    <property type="entry name" value="NIAPOTYPTASE"/>
</dbReference>
<evidence type="ECO:0000256" key="33">
    <source>
        <dbReference type="RuleBase" id="RU003351"/>
    </source>
</evidence>
<keyword evidence="12" id="KW-0597">Phosphoprotein</keyword>
<dbReference type="SMART" id="SM00490">
    <property type="entry name" value="HELICc"/>
    <property type="match status" value="1"/>
</dbReference>
<feature type="domain" description="Peptidase S30" evidence="40">
    <location>
        <begin position="155"/>
        <end position="298"/>
    </location>
</feature>
<evidence type="ECO:0000313" key="41">
    <source>
        <dbReference type="EMBL" id="CAR58104.1"/>
    </source>
</evidence>
<dbReference type="InterPro" id="IPR001650">
    <property type="entry name" value="Helicase_C-like"/>
</dbReference>
<keyword evidence="24" id="KW-0067">ATP-binding</keyword>
<keyword evidence="22" id="KW-0347">Helicase</keyword>
<dbReference type="Pfam" id="PF00851">
    <property type="entry name" value="Peptidase_C6"/>
    <property type="match status" value="1"/>
</dbReference>
<keyword evidence="9" id="KW-1036">Host cytoplasmic vesicle</keyword>
<evidence type="ECO:0000256" key="22">
    <source>
        <dbReference type="ARBA" id="ARBA00022806"/>
    </source>
</evidence>
<evidence type="ECO:0000256" key="26">
    <source>
        <dbReference type="ARBA" id="ARBA00022953"/>
    </source>
</evidence>
<comment type="function">
    <text evidence="29">Has helicase activity. It may be involved in replication.</text>
</comment>
<dbReference type="SUPFAM" id="SSF56672">
    <property type="entry name" value="DNA/RNA polymerases"/>
    <property type="match status" value="1"/>
</dbReference>
<dbReference type="Proteomes" id="UP000201062">
    <property type="component" value="Segment"/>
</dbReference>
<dbReference type="GO" id="GO:0006508">
    <property type="term" value="P:proteolysis"/>
    <property type="evidence" value="ECO:0007669"/>
    <property type="project" value="UniProtKB-KW"/>
</dbReference>
<dbReference type="InterPro" id="IPR007094">
    <property type="entry name" value="RNA-dir_pol_PSvirus"/>
</dbReference>
<dbReference type="Gene3D" id="3.30.70.270">
    <property type="match status" value="1"/>
</dbReference>
<dbReference type="GO" id="GO:0005524">
    <property type="term" value="F:ATP binding"/>
    <property type="evidence" value="ECO:0007669"/>
    <property type="project" value="UniProtKB-KW"/>
</dbReference>
<dbReference type="InterPro" id="IPR001730">
    <property type="entry name" value="Potyv_NIa-pro_dom"/>
</dbReference>
<evidence type="ECO:0000256" key="24">
    <source>
        <dbReference type="ARBA" id="ARBA00022840"/>
    </source>
</evidence>
<comment type="function">
    <text evidence="31">Mediates the cap-independent, EIF4E-dependent translation of viral genomic RNAs. Binds to the cap-binding site of host EIF4E and thus interferes with the host EIF4E-dependent mRNA export and translation. VPg-RNA directly binds EIF4E and is a template for transcription. Also forms trimeric complexes with EIF4E-EIF4G, which are templates for translation.</text>
</comment>
<dbReference type="InterPro" id="IPR001592">
    <property type="entry name" value="Poty_coat"/>
</dbReference>
<feature type="domain" description="Peptidase C6" evidence="39">
    <location>
        <begin position="631"/>
        <end position="753"/>
    </location>
</feature>
<comment type="catalytic activity">
    <reaction evidence="1">
        <text>Hydrolyzes glutaminyl bonds, and activity is further restricted by preferences for the amino acids in P6 - P1' that vary with the species of potyvirus, e.g. Glu-Xaa-Xaa-Tyr-Xaa-Gln-|-(Ser or Gly) for the enzyme from tobacco etch virus. The natural substrate is the viral polyprotein, but other proteins and oligopeptides containing the appropriate consensus sequence are also cleaved.</text>
        <dbReference type="EC" id="3.4.22.44"/>
    </reaction>
</comment>
<keyword evidence="8" id="KW-0696">RNA-directed RNA polymerase</keyword>
<feature type="compositionally biased region" description="Basic and acidic residues" evidence="34">
    <location>
        <begin position="2832"/>
        <end position="2847"/>
    </location>
</feature>
<organism evidence="41 42">
    <name type="scientific">Freesia mosaic virus</name>
    <dbReference type="NCBI Taxonomy" id="421012"/>
    <lineage>
        <taxon>Viruses</taxon>
        <taxon>Riboviria</taxon>
        <taxon>Orthornavirae</taxon>
        <taxon>Pisuviricota</taxon>
        <taxon>Stelpaviricetes</taxon>
        <taxon>Patatavirales</taxon>
        <taxon>Potyviridae</taxon>
        <taxon>Potyvirus</taxon>
        <taxon>Potyvirus freesiae</taxon>
    </lineage>
</organism>
<evidence type="ECO:0000259" key="39">
    <source>
        <dbReference type="PROSITE" id="PS51744"/>
    </source>
</evidence>
<evidence type="ECO:0000256" key="30">
    <source>
        <dbReference type="ARBA" id="ARBA00034108"/>
    </source>
</evidence>
<dbReference type="GO" id="GO:0042025">
    <property type="term" value="C:host cell nucleus"/>
    <property type="evidence" value="ECO:0007669"/>
    <property type="project" value="UniProtKB-SubCell"/>
</dbReference>
<name>D2T0F9_9POTV</name>
<feature type="domain" description="Peptidase C4" evidence="38">
    <location>
        <begin position="2556"/>
        <end position="2774"/>
    </location>
</feature>
<dbReference type="Pfam" id="PF08440">
    <property type="entry name" value="Poty_PP"/>
    <property type="match status" value="1"/>
</dbReference>
<comment type="subcellular location">
    <subcellularLocation>
        <location evidence="30">Host cytoplasmic vesicle</location>
    </subcellularLocation>
    <subcellularLocation>
        <location evidence="3">Host nucleus</location>
    </subcellularLocation>
    <subcellularLocation>
        <location evidence="4">Virion</location>
    </subcellularLocation>
</comment>
<dbReference type="Pfam" id="PF00271">
    <property type="entry name" value="Helicase_C"/>
    <property type="match status" value="1"/>
</dbReference>
<dbReference type="PANTHER" id="PTHR43519">
    <property type="entry name" value="ATP-DEPENDENT RNA HELICASE HRPB"/>
    <property type="match status" value="1"/>
</dbReference>
<dbReference type="Pfam" id="PF00863">
    <property type="entry name" value="Peptidase_C4"/>
    <property type="match status" value="1"/>
</dbReference>
<dbReference type="RefSeq" id="YP_003587807.1">
    <property type="nucleotide sequence ID" value="NC_014064.1"/>
</dbReference>
<evidence type="ECO:0000256" key="9">
    <source>
        <dbReference type="ARBA" id="ARBA00022488"/>
    </source>
</evidence>
<evidence type="ECO:0000256" key="2">
    <source>
        <dbReference type="ARBA" id="ARBA00001848"/>
    </source>
</evidence>
<evidence type="ECO:0000259" key="35">
    <source>
        <dbReference type="PROSITE" id="PS50507"/>
    </source>
</evidence>
<keyword evidence="11" id="KW-0191">Covalent protein-RNA linkage</keyword>
<feature type="compositionally biased region" description="Basic and acidic residues" evidence="34">
    <location>
        <begin position="2814"/>
        <end position="2825"/>
    </location>
</feature>
<dbReference type="GO" id="GO:0039694">
    <property type="term" value="P:viral RNA genome replication"/>
    <property type="evidence" value="ECO:0007669"/>
    <property type="project" value="InterPro"/>
</dbReference>
<keyword evidence="17" id="KW-0645">Protease</keyword>
<dbReference type="GeneID" id="9337762"/>
<evidence type="ECO:0000256" key="32">
    <source>
        <dbReference type="PROSITE-ProRule" id="PRU01080"/>
    </source>
</evidence>
<keyword evidence="19" id="KW-0548">Nucleotidyltransferase</keyword>
<dbReference type="EMBL" id="FM206346">
    <property type="protein sequence ID" value="CAR58104.1"/>
    <property type="molecule type" value="Genomic_RNA"/>
</dbReference>
<keyword evidence="42" id="KW-1185">Reference proteome</keyword>
<evidence type="ECO:0000256" key="8">
    <source>
        <dbReference type="ARBA" id="ARBA00022484"/>
    </source>
</evidence>
<evidence type="ECO:0000256" key="25">
    <source>
        <dbReference type="ARBA" id="ARBA00022844"/>
    </source>
</evidence>
<dbReference type="GO" id="GO:0019029">
    <property type="term" value="C:helical viral capsid"/>
    <property type="evidence" value="ECO:0007669"/>
    <property type="project" value="UniProtKB-KW"/>
</dbReference>
<feature type="domain" description="Helicase ATP-binding" evidence="36">
    <location>
        <begin position="1226"/>
        <end position="1378"/>
    </location>
</feature>
<feature type="active site" description="For helper component proteinase activity" evidence="32">
    <location>
        <position position="712"/>
    </location>
</feature>
<proteinExistence type="inferred from homology"/>
<dbReference type="GO" id="GO:0003968">
    <property type="term" value="F:RNA-directed RNA polymerase activity"/>
    <property type="evidence" value="ECO:0007669"/>
    <property type="project" value="UniProtKB-KW"/>
</dbReference>
<dbReference type="Pfam" id="PF13608">
    <property type="entry name" value="Potyvirid-P3"/>
    <property type="match status" value="1"/>
</dbReference>
<keyword evidence="23" id="KW-0788">Thiol protease</keyword>
<evidence type="ECO:0000256" key="28">
    <source>
        <dbReference type="ARBA" id="ARBA00029405"/>
    </source>
</evidence>
<dbReference type="Gene3D" id="2.40.10.10">
    <property type="entry name" value="Trypsin-like serine proteases"/>
    <property type="match status" value="2"/>
</dbReference>
<keyword evidence="14" id="KW-1048">Host nucleus</keyword>
<evidence type="ECO:0000259" key="36">
    <source>
        <dbReference type="PROSITE" id="PS51192"/>
    </source>
</evidence>
<dbReference type="InterPro" id="IPR042308">
    <property type="entry name" value="HC_PRO_CPD_sf"/>
</dbReference>
<evidence type="ECO:0000259" key="40">
    <source>
        <dbReference type="PROSITE" id="PS51871"/>
    </source>
</evidence>
<feature type="domain" description="Helicase C-terminal" evidence="37">
    <location>
        <begin position="1397"/>
        <end position="1556"/>
    </location>
</feature>
<dbReference type="InterPro" id="IPR001205">
    <property type="entry name" value="RNA-dir_pol_C"/>
</dbReference>
<comment type="similarity">
    <text evidence="5 33">Belongs to the potyviridae genome polyprotein family.</text>
</comment>
<evidence type="ECO:0000256" key="21">
    <source>
        <dbReference type="ARBA" id="ARBA00022801"/>
    </source>
</evidence>
<dbReference type="InterPro" id="IPR039560">
    <property type="entry name" value="Potyvirid-P3"/>
</dbReference>
<keyword evidence="27" id="KW-0899">Viral immunoevasion</keyword>
<dbReference type="GO" id="GO:0003723">
    <property type="term" value="F:RNA binding"/>
    <property type="evidence" value="ECO:0007669"/>
    <property type="project" value="InterPro"/>
</dbReference>
<feature type="region of interest" description="Disordered" evidence="34">
    <location>
        <begin position="2795"/>
        <end position="2851"/>
    </location>
</feature>
<dbReference type="GO" id="GO:0006351">
    <property type="term" value="P:DNA-templated transcription"/>
    <property type="evidence" value="ECO:0007669"/>
    <property type="project" value="InterPro"/>
</dbReference>
<evidence type="ECO:0000256" key="7">
    <source>
        <dbReference type="ARBA" id="ARBA00022463"/>
    </source>
</evidence>
<dbReference type="PROSITE" id="PS50507">
    <property type="entry name" value="RDRP_SSRNA_POS"/>
    <property type="match status" value="1"/>
</dbReference>
<dbReference type="GO" id="GO:0052170">
    <property type="term" value="P:symbiont-mediated suppression of host innate immune response"/>
    <property type="evidence" value="ECO:0007669"/>
    <property type="project" value="UniProtKB-KW"/>
</dbReference>
<dbReference type="InterPro" id="IPR011545">
    <property type="entry name" value="DEAD/DEAH_box_helicase_dom"/>
</dbReference>
<dbReference type="GO" id="GO:0004197">
    <property type="term" value="F:cysteine-type endopeptidase activity"/>
    <property type="evidence" value="ECO:0007669"/>
    <property type="project" value="InterPro"/>
</dbReference>
<keyword evidence="10" id="KW-1139">Helical capsid protein</keyword>
<dbReference type="SMART" id="SM00487">
    <property type="entry name" value="DEXDc"/>
    <property type="match status" value="1"/>
</dbReference>
<dbReference type="GO" id="GO:0004386">
    <property type="term" value="F:helicase activity"/>
    <property type="evidence" value="ECO:0007669"/>
    <property type="project" value="UniProtKB-KW"/>
</dbReference>
<keyword evidence="21" id="KW-0378">Hydrolase</keyword>
<evidence type="ECO:0000313" key="42">
    <source>
        <dbReference type="Proteomes" id="UP000201062"/>
    </source>
</evidence>
<dbReference type="PROSITE" id="PS51871">
    <property type="entry name" value="PV_P1_PRO"/>
    <property type="match status" value="1"/>
</dbReference>
<dbReference type="Pfam" id="PF00767">
    <property type="entry name" value="Poty_coat"/>
    <property type="match status" value="1"/>
</dbReference>
<feature type="active site" description="For helper component proteinase activity" evidence="32">
    <location>
        <position position="639"/>
    </location>
</feature>
<dbReference type="PROSITE" id="PS51194">
    <property type="entry name" value="HELICASE_CTER"/>
    <property type="match status" value="1"/>
</dbReference>
<keyword evidence="25" id="KW-0946">Virion</keyword>
<evidence type="ECO:0000256" key="27">
    <source>
        <dbReference type="ARBA" id="ARBA00023280"/>
    </source>
</evidence>
<evidence type="ECO:0000256" key="17">
    <source>
        <dbReference type="ARBA" id="ARBA00022670"/>
    </source>
</evidence>
<dbReference type="KEGG" id="vg:9337762"/>
<evidence type="ECO:0000256" key="34">
    <source>
        <dbReference type="SAM" id="MobiDB-lite"/>
    </source>
</evidence>
<evidence type="ECO:0000256" key="14">
    <source>
        <dbReference type="ARBA" id="ARBA00022562"/>
    </source>
</evidence>